<name>A0A183C213_GLOPA</name>
<dbReference type="AlphaFoldDB" id="A0A183C213"/>
<sequence>MASNIVGQRRNGGGAAAGGGETPEGVPQKSDTLSIAAAAPPAVIVVANGQIEVNTKTLIAAAAVNGVNGGEKVVVMNGRATEAAERSPVKDQRLGRGQSAPKLLLDGPLLTTLCEENGTGGDGHGTEKEARRKEEGKENGGAGILETMKAKMMTMKTNNNISNSRNRNNTLPPLPLTNGLRHRVHRSQSPSLFGSTKVPQIDQKRDLKEHSSGKSSPIRDEKFSHDRVSARMPRKCQKKKFLPGPKPTLSAL</sequence>
<proteinExistence type="predicted"/>
<feature type="compositionally biased region" description="Gly residues" evidence="1">
    <location>
        <begin position="10"/>
        <end position="22"/>
    </location>
</feature>
<protein>
    <submittedName>
        <fullName evidence="3">Uncharacterized protein</fullName>
    </submittedName>
</protein>
<feature type="region of interest" description="Disordered" evidence="1">
    <location>
        <begin position="159"/>
        <end position="252"/>
    </location>
</feature>
<organism evidence="2 3">
    <name type="scientific">Globodera pallida</name>
    <name type="common">Potato cyst nematode worm</name>
    <name type="synonym">Heterodera pallida</name>
    <dbReference type="NCBI Taxonomy" id="36090"/>
    <lineage>
        <taxon>Eukaryota</taxon>
        <taxon>Metazoa</taxon>
        <taxon>Ecdysozoa</taxon>
        <taxon>Nematoda</taxon>
        <taxon>Chromadorea</taxon>
        <taxon>Rhabditida</taxon>
        <taxon>Tylenchina</taxon>
        <taxon>Tylenchomorpha</taxon>
        <taxon>Tylenchoidea</taxon>
        <taxon>Heteroderidae</taxon>
        <taxon>Heteroderinae</taxon>
        <taxon>Globodera</taxon>
    </lineage>
</organism>
<feature type="compositionally biased region" description="Low complexity" evidence="1">
    <location>
        <begin position="159"/>
        <end position="171"/>
    </location>
</feature>
<feature type="compositionally biased region" description="Polar residues" evidence="1">
    <location>
        <begin position="187"/>
        <end position="198"/>
    </location>
</feature>
<dbReference type="Proteomes" id="UP000050741">
    <property type="component" value="Unassembled WGS sequence"/>
</dbReference>
<feature type="region of interest" description="Disordered" evidence="1">
    <location>
        <begin position="1"/>
        <end position="31"/>
    </location>
</feature>
<reference evidence="2" key="2">
    <citation type="submission" date="2014-05" db="EMBL/GenBank/DDBJ databases">
        <title>The genome and life-stage specific transcriptomes of Globodera pallida elucidate key aspects of plant parasitism by a cyst nematode.</title>
        <authorList>
            <person name="Cotton J.A."/>
            <person name="Lilley C.J."/>
            <person name="Jones L.M."/>
            <person name="Kikuchi T."/>
            <person name="Reid A.J."/>
            <person name="Thorpe P."/>
            <person name="Tsai I.J."/>
            <person name="Beasley H."/>
            <person name="Blok V."/>
            <person name="Cock P.J.A."/>
            <person name="Van den Akker S.E."/>
            <person name="Holroyd N."/>
            <person name="Hunt M."/>
            <person name="Mantelin S."/>
            <person name="Naghra H."/>
            <person name="Pain A."/>
            <person name="Palomares-Rius J.E."/>
            <person name="Zarowiecki M."/>
            <person name="Berriman M."/>
            <person name="Jones J.T."/>
            <person name="Urwin P.E."/>
        </authorList>
    </citation>
    <scope>NUCLEOTIDE SEQUENCE [LARGE SCALE GENOMIC DNA]</scope>
    <source>
        <strain evidence="2">Lindley</strain>
    </source>
</reference>
<evidence type="ECO:0000256" key="1">
    <source>
        <dbReference type="SAM" id="MobiDB-lite"/>
    </source>
</evidence>
<feature type="compositionally biased region" description="Basic and acidic residues" evidence="1">
    <location>
        <begin position="124"/>
        <end position="138"/>
    </location>
</feature>
<evidence type="ECO:0000313" key="3">
    <source>
        <dbReference type="WBParaSite" id="GPLIN_000690700"/>
    </source>
</evidence>
<reference evidence="2" key="1">
    <citation type="submission" date="2013-12" db="EMBL/GenBank/DDBJ databases">
        <authorList>
            <person name="Aslett M."/>
        </authorList>
    </citation>
    <scope>NUCLEOTIDE SEQUENCE [LARGE SCALE GENOMIC DNA]</scope>
    <source>
        <strain evidence="2">Lindley</strain>
    </source>
</reference>
<evidence type="ECO:0000313" key="2">
    <source>
        <dbReference type="Proteomes" id="UP000050741"/>
    </source>
</evidence>
<feature type="compositionally biased region" description="Basic and acidic residues" evidence="1">
    <location>
        <begin position="202"/>
        <end position="229"/>
    </location>
</feature>
<accession>A0A183C213</accession>
<keyword evidence="2" id="KW-1185">Reference proteome</keyword>
<dbReference type="WBParaSite" id="GPLIN_000690700">
    <property type="protein sequence ID" value="GPLIN_000690700"/>
    <property type="gene ID" value="GPLIN_000690700"/>
</dbReference>
<feature type="compositionally biased region" description="Basic residues" evidence="1">
    <location>
        <begin position="232"/>
        <end position="241"/>
    </location>
</feature>
<feature type="region of interest" description="Disordered" evidence="1">
    <location>
        <begin position="115"/>
        <end position="144"/>
    </location>
</feature>
<reference evidence="3" key="3">
    <citation type="submission" date="2016-06" db="UniProtKB">
        <authorList>
            <consortium name="WormBaseParasite"/>
        </authorList>
    </citation>
    <scope>IDENTIFICATION</scope>
</reference>